<gene>
    <name evidence="2" type="ORF">MTBPR1_50205</name>
</gene>
<dbReference type="OrthoDB" id="9840103at2"/>
<reference evidence="2 3" key="1">
    <citation type="submission" date="2016-07" db="EMBL/GenBank/DDBJ databases">
        <authorList>
            <person name="Lefevre C.T."/>
        </authorList>
    </citation>
    <scope>NUCLEOTIDE SEQUENCE [LARGE SCALE GENOMIC DNA]</scope>
    <source>
        <strain evidence="2">PR1</strain>
    </source>
</reference>
<organism evidence="2 3">
    <name type="scientific">Candidatus Terasakiella magnetica</name>
    <dbReference type="NCBI Taxonomy" id="1867952"/>
    <lineage>
        <taxon>Bacteria</taxon>
        <taxon>Pseudomonadati</taxon>
        <taxon>Pseudomonadota</taxon>
        <taxon>Alphaproteobacteria</taxon>
        <taxon>Rhodospirillales</taxon>
        <taxon>Terasakiellaceae</taxon>
        <taxon>Terasakiella</taxon>
    </lineage>
</organism>
<proteinExistence type="predicted"/>
<accession>A0A1C3RJM8</accession>
<dbReference type="STRING" id="1867952.MTBPR1_50205"/>
<dbReference type="AlphaFoldDB" id="A0A1C3RJM8"/>
<evidence type="ECO:0000313" key="2">
    <source>
        <dbReference type="EMBL" id="SCA57449.1"/>
    </source>
</evidence>
<name>A0A1C3RJM8_9PROT</name>
<sequence length="161" mass="17407">MGNNMTITSSDGRVDVVQAPDGLQADSSGNQGYQQGSGHAAEVEDIVSIGIAISTAEKLKAAQDEVELMKVLGMDEDKAREIMGQHHKPLPGENIGKEDYMFDAVREVVIDMLSANIGNEDEVVVFRTFESRLADKIREKESDPVNREQNADGIGGDEGSE</sequence>
<keyword evidence="3" id="KW-1185">Reference proteome</keyword>
<dbReference type="Proteomes" id="UP000231658">
    <property type="component" value="Unassembled WGS sequence"/>
</dbReference>
<evidence type="ECO:0000256" key="1">
    <source>
        <dbReference type="SAM" id="MobiDB-lite"/>
    </source>
</evidence>
<evidence type="ECO:0000313" key="3">
    <source>
        <dbReference type="Proteomes" id="UP000231658"/>
    </source>
</evidence>
<feature type="compositionally biased region" description="Basic and acidic residues" evidence="1">
    <location>
        <begin position="136"/>
        <end position="150"/>
    </location>
</feature>
<protein>
    <submittedName>
        <fullName evidence="2">Uncharacterized protein</fullName>
    </submittedName>
</protein>
<feature type="region of interest" description="Disordered" evidence="1">
    <location>
        <begin position="136"/>
        <end position="161"/>
    </location>
</feature>
<dbReference type="EMBL" id="FLYE01000044">
    <property type="protein sequence ID" value="SCA57449.1"/>
    <property type="molecule type" value="Genomic_DNA"/>
</dbReference>